<proteinExistence type="predicted"/>
<feature type="chain" id="PRO_5034960652" evidence="1">
    <location>
        <begin position="17"/>
        <end position="447"/>
    </location>
</feature>
<evidence type="ECO:0000313" key="2">
    <source>
        <dbReference type="EMBL" id="OCL11749.1"/>
    </source>
</evidence>
<evidence type="ECO:0000313" key="3">
    <source>
        <dbReference type="Proteomes" id="UP000250140"/>
    </source>
</evidence>
<dbReference type="OrthoDB" id="2112891at2759"/>
<dbReference type="Proteomes" id="UP000250140">
    <property type="component" value="Unassembled WGS sequence"/>
</dbReference>
<organism evidence="2 3">
    <name type="scientific">Glonium stellatum</name>
    <dbReference type="NCBI Taxonomy" id="574774"/>
    <lineage>
        <taxon>Eukaryota</taxon>
        <taxon>Fungi</taxon>
        <taxon>Dikarya</taxon>
        <taxon>Ascomycota</taxon>
        <taxon>Pezizomycotina</taxon>
        <taxon>Dothideomycetes</taxon>
        <taxon>Pleosporomycetidae</taxon>
        <taxon>Gloniales</taxon>
        <taxon>Gloniaceae</taxon>
        <taxon>Glonium</taxon>
    </lineage>
</organism>
<protein>
    <submittedName>
        <fullName evidence="2">Carbohydrate esterase family 1 protein</fullName>
    </submittedName>
</protein>
<dbReference type="InterPro" id="IPR050583">
    <property type="entry name" value="Mycobacterial_A85_antigen"/>
</dbReference>
<sequence length="447" mass="49339">MLQIVYIALLAGTVAGAFSTNQSVTEVRKVGHGPTGYEVTFRYYSETANQPKSVLLGGFPLYANALTASRSKTEQIAPWDWQADDFSLFLSPLRPAYGNTTYLGFNMTFEESSGGWVTTLPFPSGTFGYAFYLDCKEGWSSPHCNPVIDPGNPPIQSPAGDQNHSIIQVPFDAKHQVQNYDYALPLDDKTRRGSIAFYNYSSPGSTAPTKDIHSVGIYLPVGYGEISGKKYPVLYLSHGGGGNDADWFNQGRAHNIVDQLIDAQVLEPTIVVTPNFYDLGFSMEDFATNITGENGSDTYGLNGFFEAVRKNYLKHLIPWVESNFHTISEPTGRAWGGLSLGGGLSITMLLNATNIFSHVCIMSNTPSPLPNDPQWNNTGINSVDIFLGAGFYDKAFDNSRSMQDRLSAAGVLNYRSRYFPGGGHDWHTWQDILYTWLRNELVKSKWG</sequence>
<evidence type="ECO:0000256" key="1">
    <source>
        <dbReference type="SAM" id="SignalP"/>
    </source>
</evidence>
<accession>A0A8E2JWH1</accession>
<gene>
    <name evidence="2" type="ORF">AOQ84DRAFT_422449</name>
</gene>
<dbReference type="InterPro" id="IPR000801">
    <property type="entry name" value="Esterase-like"/>
</dbReference>
<dbReference type="PANTHER" id="PTHR48098">
    <property type="entry name" value="ENTEROCHELIN ESTERASE-RELATED"/>
    <property type="match status" value="1"/>
</dbReference>
<dbReference type="AlphaFoldDB" id="A0A8E2JWH1"/>
<keyword evidence="1" id="KW-0732">Signal</keyword>
<keyword evidence="3" id="KW-1185">Reference proteome</keyword>
<dbReference type="SUPFAM" id="SSF53474">
    <property type="entry name" value="alpha/beta-Hydrolases"/>
    <property type="match status" value="1"/>
</dbReference>
<reference evidence="2 3" key="1">
    <citation type="journal article" date="2016" name="Nat. Commun.">
        <title>Ectomycorrhizal ecology is imprinted in the genome of the dominant symbiotic fungus Cenococcum geophilum.</title>
        <authorList>
            <consortium name="DOE Joint Genome Institute"/>
            <person name="Peter M."/>
            <person name="Kohler A."/>
            <person name="Ohm R.A."/>
            <person name="Kuo A."/>
            <person name="Krutzmann J."/>
            <person name="Morin E."/>
            <person name="Arend M."/>
            <person name="Barry K.W."/>
            <person name="Binder M."/>
            <person name="Choi C."/>
            <person name="Clum A."/>
            <person name="Copeland A."/>
            <person name="Grisel N."/>
            <person name="Haridas S."/>
            <person name="Kipfer T."/>
            <person name="LaButti K."/>
            <person name="Lindquist E."/>
            <person name="Lipzen A."/>
            <person name="Maire R."/>
            <person name="Meier B."/>
            <person name="Mihaltcheva S."/>
            <person name="Molinier V."/>
            <person name="Murat C."/>
            <person name="Poggeler S."/>
            <person name="Quandt C.A."/>
            <person name="Sperisen C."/>
            <person name="Tritt A."/>
            <person name="Tisserant E."/>
            <person name="Crous P.W."/>
            <person name="Henrissat B."/>
            <person name="Nehls U."/>
            <person name="Egli S."/>
            <person name="Spatafora J.W."/>
            <person name="Grigoriev I.V."/>
            <person name="Martin F.M."/>
        </authorList>
    </citation>
    <scope>NUCLEOTIDE SEQUENCE [LARGE SCALE GENOMIC DNA]</scope>
    <source>
        <strain evidence="2 3">CBS 207.34</strain>
    </source>
</reference>
<dbReference type="Gene3D" id="3.40.50.1820">
    <property type="entry name" value="alpha/beta hydrolase"/>
    <property type="match status" value="1"/>
</dbReference>
<dbReference type="EMBL" id="KV748993">
    <property type="protein sequence ID" value="OCL11749.1"/>
    <property type="molecule type" value="Genomic_DNA"/>
</dbReference>
<name>A0A8E2JWH1_9PEZI</name>
<dbReference type="Pfam" id="PF00756">
    <property type="entry name" value="Esterase"/>
    <property type="match status" value="1"/>
</dbReference>
<dbReference type="InterPro" id="IPR029058">
    <property type="entry name" value="AB_hydrolase_fold"/>
</dbReference>
<feature type="signal peptide" evidence="1">
    <location>
        <begin position="1"/>
        <end position="16"/>
    </location>
</feature>
<dbReference type="PANTHER" id="PTHR48098:SF6">
    <property type="entry name" value="FERRI-BACILLIBACTIN ESTERASE BESA"/>
    <property type="match status" value="1"/>
</dbReference>